<gene>
    <name evidence="1" type="ORF">AS156_28570</name>
</gene>
<name>A0A109K497_9BRAD</name>
<organism evidence="1 2">
    <name type="scientific">Bradyrhizobium macuxiense</name>
    <dbReference type="NCBI Taxonomy" id="1755647"/>
    <lineage>
        <taxon>Bacteria</taxon>
        <taxon>Pseudomonadati</taxon>
        <taxon>Pseudomonadota</taxon>
        <taxon>Alphaproteobacteria</taxon>
        <taxon>Hyphomicrobiales</taxon>
        <taxon>Nitrobacteraceae</taxon>
        <taxon>Bradyrhizobium</taxon>
    </lineage>
</organism>
<dbReference type="OrthoDB" id="8250402at2"/>
<evidence type="ECO:0000313" key="2">
    <source>
        <dbReference type="Proteomes" id="UP000057737"/>
    </source>
</evidence>
<accession>A0A109K497</accession>
<evidence type="ECO:0000313" key="1">
    <source>
        <dbReference type="EMBL" id="KWV60537.1"/>
    </source>
</evidence>
<proteinExistence type="predicted"/>
<sequence>MFTFKIDLAPFEEQVKRMDAAIDQMPFALSRALNDAANDAYEYLIEETWPKAVKVRNASFLRWALRTKWSTKYDLEVEIFDNTPDQRAHLALHASGGVKLPKGAHLVVPTDNVSRGASGVRQSQRPANMPNKVVKGNKIYQAVGRGKNKHLRLMYILTPKVQQPADVPFFEDFETIMRESSQRHFAKRMMEAMRTRK</sequence>
<reference evidence="1 2" key="1">
    <citation type="submission" date="2015-11" db="EMBL/GenBank/DDBJ databases">
        <title>Draft Genome Sequence of the Strain BR 10303 (Bradyrhizobium sp.) isolated from nodules of Centrolobium paraense.</title>
        <authorList>
            <person name="Zelli J.E."/>
            <person name="Simoes-Araujo J.L."/>
            <person name="Barauna A.C."/>
            <person name="Silva K."/>
        </authorList>
    </citation>
    <scope>NUCLEOTIDE SEQUENCE [LARGE SCALE GENOMIC DNA]</scope>
    <source>
        <strain evidence="1 2">BR 10303</strain>
    </source>
</reference>
<dbReference type="AlphaFoldDB" id="A0A109K497"/>
<protein>
    <submittedName>
        <fullName evidence="1">Uncharacterized protein</fullName>
    </submittedName>
</protein>
<dbReference type="RefSeq" id="WP_066500200.1">
    <property type="nucleotide sequence ID" value="NZ_LNCU01000015.1"/>
</dbReference>
<keyword evidence="2" id="KW-1185">Reference proteome</keyword>
<dbReference type="Proteomes" id="UP000057737">
    <property type="component" value="Unassembled WGS sequence"/>
</dbReference>
<dbReference type="EMBL" id="LNCU01000015">
    <property type="protein sequence ID" value="KWV60537.1"/>
    <property type="molecule type" value="Genomic_DNA"/>
</dbReference>
<comment type="caution">
    <text evidence="1">The sequence shown here is derived from an EMBL/GenBank/DDBJ whole genome shotgun (WGS) entry which is preliminary data.</text>
</comment>